<dbReference type="SMART" id="SM00470">
    <property type="entry name" value="ParB"/>
    <property type="match status" value="1"/>
</dbReference>
<dbReference type="PANTHER" id="PTHR21348">
    <property type="match status" value="1"/>
</dbReference>
<dbReference type="GO" id="GO:0005737">
    <property type="term" value="C:cytoplasm"/>
    <property type="evidence" value="ECO:0007669"/>
    <property type="project" value="TreeGrafter"/>
</dbReference>
<evidence type="ECO:0000256" key="8">
    <source>
        <dbReference type="ARBA" id="ARBA00023157"/>
    </source>
</evidence>
<dbReference type="Gene3D" id="3.90.1530.10">
    <property type="entry name" value="Conserved hypothetical protein from pyrococcus furiosus pfu- 392566-001, ParB domain"/>
    <property type="match status" value="1"/>
</dbReference>
<evidence type="ECO:0000256" key="5">
    <source>
        <dbReference type="ARBA" id="ARBA00022840"/>
    </source>
</evidence>
<proteinExistence type="inferred from homology"/>
<keyword evidence="12" id="KW-1185">Reference proteome</keyword>
<organism evidence="11 12">
    <name type="scientific">Coptotermes formosanus</name>
    <name type="common">Formosan subterranean termite</name>
    <dbReference type="NCBI Taxonomy" id="36987"/>
    <lineage>
        <taxon>Eukaryota</taxon>
        <taxon>Metazoa</taxon>
        <taxon>Ecdysozoa</taxon>
        <taxon>Arthropoda</taxon>
        <taxon>Hexapoda</taxon>
        <taxon>Insecta</taxon>
        <taxon>Pterygota</taxon>
        <taxon>Neoptera</taxon>
        <taxon>Polyneoptera</taxon>
        <taxon>Dictyoptera</taxon>
        <taxon>Blattodea</taxon>
        <taxon>Blattoidea</taxon>
        <taxon>Termitoidae</taxon>
        <taxon>Rhinotermitidae</taxon>
        <taxon>Coptotermes</taxon>
    </lineage>
</organism>
<dbReference type="InterPro" id="IPR036086">
    <property type="entry name" value="ParB/Sulfiredoxin_sf"/>
</dbReference>
<reference evidence="12" key="1">
    <citation type="submission" date="2020-01" db="EMBL/GenBank/DDBJ databases">
        <title>Draft genome sequence of the Termite Coptotermes fromosanus.</title>
        <authorList>
            <person name="Itakura S."/>
            <person name="Yosikawa Y."/>
            <person name="Umezawa K."/>
        </authorList>
    </citation>
    <scope>NUCLEOTIDE SEQUENCE [LARGE SCALE GENOMIC DNA]</scope>
</reference>
<evidence type="ECO:0000256" key="1">
    <source>
        <dbReference type="ARBA" id="ARBA00009609"/>
    </source>
</evidence>
<keyword evidence="6" id="KW-0049">Antioxidant</keyword>
<dbReference type="FunFam" id="3.90.1530.10:FF:000001">
    <property type="entry name" value="Sulfiredoxin"/>
    <property type="match status" value="1"/>
</dbReference>
<evidence type="ECO:0000256" key="2">
    <source>
        <dbReference type="ARBA" id="ARBA00013055"/>
    </source>
</evidence>
<gene>
    <name evidence="11" type="ORF">Cfor_01455</name>
</gene>
<evidence type="ECO:0000313" key="12">
    <source>
        <dbReference type="Proteomes" id="UP000502823"/>
    </source>
</evidence>
<keyword evidence="4" id="KW-0547">Nucleotide-binding</keyword>
<dbReference type="InterPro" id="IPR016692">
    <property type="entry name" value="Sulfiredoxin"/>
</dbReference>
<keyword evidence="5" id="KW-0067">ATP-binding</keyword>
<keyword evidence="3" id="KW-0488">Methylation</keyword>
<dbReference type="Proteomes" id="UP000502823">
    <property type="component" value="Unassembled WGS sequence"/>
</dbReference>
<name>A0A6L2QAX4_COPFO</name>
<dbReference type="FunCoup" id="A0A6L2QAX4">
    <property type="interactions" value="47"/>
</dbReference>
<protein>
    <recommendedName>
        <fullName evidence="2">sulfiredoxin</fullName>
        <ecNumber evidence="2">1.8.98.2</ecNumber>
    </recommendedName>
</protein>
<dbReference type="InParanoid" id="A0A6L2QAX4"/>
<dbReference type="EC" id="1.8.98.2" evidence="2"/>
<evidence type="ECO:0000259" key="10">
    <source>
        <dbReference type="SMART" id="SM00470"/>
    </source>
</evidence>
<comment type="similarity">
    <text evidence="1">Belongs to the sulfiredoxin family.</text>
</comment>
<dbReference type="OrthoDB" id="10023328at2759"/>
<dbReference type="EMBL" id="BLKM01002754">
    <property type="protein sequence ID" value="GFG40892.1"/>
    <property type="molecule type" value="Genomic_DNA"/>
</dbReference>
<evidence type="ECO:0000256" key="3">
    <source>
        <dbReference type="ARBA" id="ARBA00022481"/>
    </source>
</evidence>
<dbReference type="AlphaFoldDB" id="A0A6L2QAX4"/>
<dbReference type="SUPFAM" id="SSF110849">
    <property type="entry name" value="ParB/Sulfiredoxin"/>
    <property type="match status" value="1"/>
</dbReference>
<dbReference type="GO" id="GO:0005524">
    <property type="term" value="F:ATP binding"/>
    <property type="evidence" value="ECO:0007669"/>
    <property type="project" value="UniProtKB-KW"/>
</dbReference>
<evidence type="ECO:0000256" key="6">
    <source>
        <dbReference type="ARBA" id="ARBA00022862"/>
    </source>
</evidence>
<dbReference type="InterPro" id="IPR003115">
    <property type="entry name" value="ParB_N"/>
</dbReference>
<evidence type="ECO:0000256" key="9">
    <source>
        <dbReference type="ARBA" id="ARBA00047514"/>
    </source>
</evidence>
<dbReference type="PANTHER" id="PTHR21348:SF2">
    <property type="entry name" value="SULFIREDOXIN-1"/>
    <property type="match status" value="1"/>
</dbReference>
<evidence type="ECO:0000313" key="11">
    <source>
        <dbReference type="EMBL" id="GFG40892.1"/>
    </source>
</evidence>
<evidence type="ECO:0000256" key="4">
    <source>
        <dbReference type="ARBA" id="ARBA00022741"/>
    </source>
</evidence>
<comment type="caution">
    <text evidence="11">The sequence shown here is derived from an EMBL/GenBank/DDBJ whole genome shotgun (WGS) entry which is preliminary data.</text>
</comment>
<feature type="domain" description="ParB-like N-terminal" evidence="10">
    <location>
        <begin position="73"/>
        <end position="168"/>
    </location>
</feature>
<comment type="catalytic activity">
    <reaction evidence="9">
        <text>S-hydroxy-S-oxy-L-cysteinyl-[peroxiredoxin] + [protein]-dithiol + ATP = S-hydroxy-L-cysteinyl-[peroxiredoxin] + [protein]-disulfide + ADP + phosphate</text>
        <dbReference type="Rhea" id="RHEA:17545"/>
        <dbReference type="Rhea" id="RHEA-COMP:10593"/>
        <dbReference type="Rhea" id="RHEA-COMP:10594"/>
        <dbReference type="Rhea" id="RHEA-COMP:13681"/>
        <dbReference type="Rhea" id="RHEA-COMP:17976"/>
        <dbReference type="ChEBI" id="CHEBI:29950"/>
        <dbReference type="ChEBI" id="CHEBI:30616"/>
        <dbReference type="ChEBI" id="CHEBI:43474"/>
        <dbReference type="ChEBI" id="CHEBI:50058"/>
        <dbReference type="ChEBI" id="CHEBI:61973"/>
        <dbReference type="ChEBI" id="CHEBI:61974"/>
        <dbReference type="ChEBI" id="CHEBI:456216"/>
        <dbReference type="EC" id="1.8.98.2"/>
    </reaction>
</comment>
<dbReference type="GO" id="GO:0032542">
    <property type="term" value="F:sulfiredoxin activity"/>
    <property type="evidence" value="ECO:0007669"/>
    <property type="project" value="UniProtKB-EC"/>
</dbReference>
<keyword evidence="8" id="KW-1015">Disulfide bond</keyword>
<dbReference type="Pfam" id="PF02195">
    <property type="entry name" value="ParB_N"/>
    <property type="match status" value="1"/>
</dbReference>
<evidence type="ECO:0000256" key="7">
    <source>
        <dbReference type="ARBA" id="ARBA00023002"/>
    </source>
</evidence>
<dbReference type="GO" id="GO:0034599">
    <property type="term" value="P:cellular response to oxidative stress"/>
    <property type="evidence" value="ECO:0007669"/>
    <property type="project" value="TreeGrafter"/>
</dbReference>
<sequence length="170" mass="19219">MDGSLLLMDTATIVFRRKRETLLCEEEGNDRKKFRSCRRDNLACNEMESTSRALQSNTQDITSIHAGLIEEVHDVPMGVLIRPFPLEVNNDKVHSIMETLQDPVKRNEVPPVDVLWIKGREGGDYYYSFGGCHRYAAHQRLGLPTIKAKLVKSTITDLSVYLGGSTPDLR</sequence>
<accession>A0A6L2QAX4</accession>
<keyword evidence="7" id="KW-0560">Oxidoreductase</keyword>
<dbReference type="CDD" id="cd16395">
    <property type="entry name" value="Srx"/>
    <property type="match status" value="1"/>
</dbReference>